<dbReference type="EMBL" id="JBEPMO010000007">
    <property type="protein sequence ID" value="MET3731903.1"/>
    <property type="molecule type" value="Genomic_DNA"/>
</dbReference>
<keyword evidence="1" id="KW-1134">Transmembrane beta strand</keyword>
<dbReference type="SMART" id="SM00327">
    <property type="entry name" value="VWA"/>
    <property type="match status" value="1"/>
</dbReference>
<sequence>MKDSNKLETIFQKLEAGESRDLLSKENIWDKLEQKLDTEPKQENKKVIAFPWWKSIGIAASLALILGLGYWLMQNQSDQNSTTQSIPEMVKLEELPTEIQPIEMEDSEEIIPTNEAEIVQSDQEKFVPKPTKDVEISEQLEPQIVQNSRTTDSEGVFIGDRIKKQNVDVDDSNSTFSTEPEIIQLTKVLPESKPMTTIKGFLEDEYGPIGDAEVSIKGKNLTTITDGSGKFDIAANIGDVLVVTDLMGITEEFPVTKDNLGRLKFGQTVALQKVVLIGGIKMDSAQQVGSYSVVKSEDIKSKGYNSTNTQPIASIEQALAGRVAGIQITPQNGQPGTTNKVAIRGVSSLNNMQNPLYVIDGIVVKAGNLNNIDPNIIKEVTVLKDASATALYGARAANGVIIINTKKGLSRKERRELEKLMEKQGNQIPIPPVEVNNEEFSSFIENKFESPKMNPLSTFSVDVDKAAYSNIRRMLNNGQKVPKDAVRIEEMINYFSYKYPQPQGQHPFLINTEYSEAPWNPGHKLVKIGLQGKNLPVESLPNSNLVFLIDVSGSMNDSNKLPLLKKSFELLVNNLRDKDKVSIVVYAGAAGMVLPPTSGAEKTKILDALNNLSAGGSTAGAAGIELAYQLAEENFIKGGNNRVILATDGDFNVGTSAVMDLETLIAEKRKTGIFLTCLGYGMGNYKDNRMETLANKGNGNYAYIDNLQEANKFLVKEFSGTLYTIAKDVKIQIEFNPNLVQAYRLIGYETRKLNDEDFVNDAIDAGEIGAGHQVTALYEIIPMGTQTNYVEKPQDLKYSNYTANAEFQNELATVKFRYKKTDGEKSIEIVQPISNHSSSLTQASEDFKFASAVAWFGLKLRDSEFIQNKETKAISDFAKQAVGNDPEGYKAEFIRLVELVK</sequence>
<keyword evidence="5" id="KW-1185">Reference proteome</keyword>
<dbReference type="Gene3D" id="3.40.50.410">
    <property type="entry name" value="von Willebrand factor, type A domain"/>
    <property type="match status" value="1"/>
</dbReference>
<dbReference type="InterPro" id="IPR012910">
    <property type="entry name" value="Plug_dom"/>
</dbReference>
<evidence type="ECO:0000256" key="1">
    <source>
        <dbReference type="PROSITE-ProRule" id="PRU01360"/>
    </source>
</evidence>
<comment type="similarity">
    <text evidence="1">Belongs to the TonB-dependent receptor family.</text>
</comment>
<dbReference type="CDD" id="cd01465">
    <property type="entry name" value="vWA_subgroup"/>
    <property type="match status" value="1"/>
</dbReference>
<dbReference type="SUPFAM" id="SSF56935">
    <property type="entry name" value="Porins"/>
    <property type="match status" value="1"/>
</dbReference>
<dbReference type="SUPFAM" id="SSF53300">
    <property type="entry name" value="vWA-like"/>
    <property type="match status" value="1"/>
</dbReference>
<comment type="subcellular location">
    <subcellularLocation>
        <location evidence="1">Cell outer membrane</location>
        <topology evidence="1">Multi-pass membrane protein</topology>
    </subcellularLocation>
</comment>
<dbReference type="InterPro" id="IPR002035">
    <property type="entry name" value="VWF_A"/>
</dbReference>
<keyword evidence="1 2" id="KW-0472">Membrane</keyword>
<dbReference type="PANTHER" id="PTHR10579">
    <property type="entry name" value="CALCIUM-ACTIVATED CHLORIDE CHANNEL REGULATOR"/>
    <property type="match status" value="1"/>
</dbReference>
<accession>A0ABV2LTL9</accession>
<dbReference type="NCBIfam" id="TIGR04057">
    <property type="entry name" value="SusC_RagA_signa"/>
    <property type="match status" value="1"/>
</dbReference>
<evidence type="ECO:0000259" key="3">
    <source>
        <dbReference type="PROSITE" id="PS50234"/>
    </source>
</evidence>
<name>A0ABV2LTL9_9FLAO</name>
<feature type="domain" description="VWFA" evidence="3">
    <location>
        <begin position="544"/>
        <end position="729"/>
    </location>
</feature>
<feature type="transmembrane region" description="Helical" evidence="2">
    <location>
        <begin position="52"/>
        <end position="73"/>
    </location>
</feature>
<dbReference type="InterPro" id="IPR022156">
    <property type="entry name" value="Uncharacterised_YfbK_N"/>
</dbReference>
<dbReference type="Pfam" id="PF12034">
    <property type="entry name" value="YfbK_C"/>
    <property type="match status" value="1"/>
</dbReference>
<dbReference type="PROSITE" id="PS52016">
    <property type="entry name" value="TONB_DEPENDENT_REC_3"/>
    <property type="match status" value="1"/>
</dbReference>
<keyword evidence="1" id="KW-0998">Cell outer membrane</keyword>
<keyword evidence="1" id="KW-0813">Transport</keyword>
<dbReference type="Pfam" id="PF00092">
    <property type="entry name" value="VWA"/>
    <property type="match status" value="1"/>
</dbReference>
<keyword evidence="2" id="KW-1133">Transmembrane helix</keyword>
<evidence type="ECO:0000256" key="2">
    <source>
        <dbReference type="SAM" id="Phobius"/>
    </source>
</evidence>
<protein>
    <submittedName>
        <fullName evidence="4">Ca-activated chloride channel family protein</fullName>
    </submittedName>
</protein>
<dbReference type="InterPro" id="IPR051266">
    <property type="entry name" value="CLCR"/>
</dbReference>
<dbReference type="Gene3D" id="2.170.130.10">
    <property type="entry name" value="TonB-dependent receptor, plug domain"/>
    <property type="match status" value="1"/>
</dbReference>
<dbReference type="InterPro" id="IPR023997">
    <property type="entry name" value="TonB-dep_OMP_SusC/RagA_CS"/>
</dbReference>
<dbReference type="PANTHER" id="PTHR10579:SF43">
    <property type="entry name" value="ZINC FINGER (C3HC4-TYPE RING FINGER) FAMILY PROTEIN"/>
    <property type="match status" value="1"/>
</dbReference>
<dbReference type="PROSITE" id="PS50234">
    <property type="entry name" value="VWFA"/>
    <property type="match status" value="1"/>
</dbReference>
<dbReference type="InterPro" id="IPR036465">
    <property type="entry name" value="vWFA_dom_sf"/>
</dbReference>
<proteinExistence type="inferred from homology"/>
<dbReference type="Pfam" id="PF07715">
    <property type="entry name" value="Plug"/>
    <property type="match status" value="1"/>
</dbReference>
<dbReference type="RefSeq" id="WP_354508607.1">
    <property type="nucleotide sequence ID" value="NZ_JBEPMO010000007.1"/>
</dbReference>
<evidence type="ECO:0000313" key="5">
    <source>
        <dbReference type="Proteomes" id="UP001549146"/>
    </source>
</evidence>
<dbReference type="InterPro" id="IPR021908">
    <property type="entry name" value="YfbK_C"/>
</dbReference>
<reference evidence="4 5" key="1">
    <citation type="submission" date="2024-06" db="EMBL/GenBank/DDBJ databases">
        <title>Genomic Encyclopedia of Type Strains, Phase IV (KMG-IV): sequencing the most valuable type-strain genomes for metagenomic binning, comparative biology and taxonomic classification.</title>
        <authorList>
            <person name="Goeker M."/>
        </authorList>
    </citation>
    <scope>NUCLEOTIDE SEQUENCE [LARGE SCALE GENOMIC DNA]</scope>
    <source>
        <strain evidence="4 5">DSM 29388</strain>
    </source>
</reference>
<dbReference type="InterPro" id="IPR037066">
    <property type="entry name" value="Plug_dom_sf"/>
</dbReference>
<dbReference type="InterPro" id="IPR039426">
    <property type="entry name" value="TonB-dep_rcpt-like"/>
</dbReference>
<organism evidence="4 5">
    <name type="scientific">Moheibacter stercoris</name>
    <dbReference type="NCBI Taxonomy" id="1628251"/>
    <lineage>
        <taxon>Bacteria</taxon>
        <taxon>Pseudomonadati</taxon>
        <taxon>Bacteroidota</taxon>
        <taxon>Flavobacteriia</taxon>
        <taxon>Flavobacteriales</taxon>
        <taxon>Weeksellaceae</taxon>
        <taxon>Moheibacter</taxon>
    </lineage>
</organism>
<evidence type="ECO:0000313" key="4">
    <source>
        <dbReference type="EMBL" id="MET3731903.1"/>
    </source>
</evidence>
<keyword evidence="1 2" id="KW-0812">Transmembrane</keyword>
<dbReference type="Pfam" id="PF12450">
    <property type="entry name" value="vWF_A"/>
    <property type="match status" value="1"/>
</dbReference>
<comment type="caution">
    <text evidence="4">The sequence shown here is derived from an EMBL/GenBank/DDBJ whole genome shotgun (WGS) entry which is preliminary data.</text>
</comment>
<gene>
    <name evidence="4" type="ORF">ABID46_001485</name>
</gene>
<dbReference type="Proteomes" id="UP001549146">
    <property type="component" value="Unassembled WGS sequence"/>
</dbReference>